<proteinExistence type="predicted"/>
<dbReference type="GO" id="GO:0045943">
    <property type="term" value="P:positive regulation of transcription by RNA polymerase I"/>
    <property type="evidence" value="ECO:0007669"/>
    <property type="project" value="InterPro"/>
</dbReference>
<evidence type="ECO:0000256" key="1">
    <source>
        <dbReference type="ARBA" id="ARBA00004604"/>
    </source>
</evidence>
<dbReference type="PROSITE" id="PS50294">
    <property type="entry name" value="WD_REPEATS_REGION"/>
    <property type="match status" value="2"/>
</dbReference>
<dbReference type="SMART" id="SM00320">
    <property type="entry name" value="WD40"/>
    <property type="match status" value="4"/>
</dbReference>
<dbReference type="SUPFAM" id="SSF82171">
    <property type="entry name" value="DPP6 N-terminal domain-like"/>
    <property type="match status" value="1"/>
</dbReference>
<dbReference type="PANTHER" id="PTHR44215">
    <property type="entry name" value="WD REPEAT-CONTAINING PROTEIN 75"/>
    <property type="match status" value="1"/>
</dbReference>
<dbReference type="SUPFAM" id="SSF50978">
    <property type="entry name" value="WD40 repeat-like"/>
    <property type="match status" value="1"/>
</dbReference>
<keyword evidence="2" id="KW-0690">Ribosome biogenesis</keyword>
<dbReference type="GO" id="GO:2000234">
    <property type="term" value="P:positive regulation of rRNA processing"/>
    <property type="evidence" value="ECO:0007669"/>
    <property type="project" value="TreeGrafter"/>
</dbReference>
<evidence type="ECO:0000256" key="5">
    <source>
        <dbReference type="ARBA" id="ARBA00022737"/>
    </source>
</evidence>
<dbReference type="AlphaFoldDB" id="A0A2R6NU09"/>
<dbReference type="InterPro" id="IPR015943">
    <property type="entry name" value="WD40/YVTN_repeat-like_dom_sf"/>
</dbReference>
<keyword evidence="6" id="KW-0804">Transcription</keyword>
<comment type="subcellular location">
    <subcellularLocation>
        <location evidence="1">Nucleus</location>
        <location evidence="1">Nucleolus</location>
    </subcellularLocation>
</comment>
<evidence type="ECO:0000256" key="2">
    <source>
        <dbReference type="ARBA" id="ARBA00022517"/>
    </source>
</evidence>
<name>A0A2R6NU09_9APHY</name>
<dbReference type="InterPro" id="IPR001680">
    <property type="entry name" value="WD40_rpt"/>
</dbReference>
<dbReference type="EMBL" id="MLYV02000837">
    <property type="protein sequence ID" value="PSR76663.1"/>
    <property type="molecule type" value="Genomic_DNA"/>
</dbReference>
<keyword evidence="7" id="KW-0539">Nucleus</keyword>
<evidence type="ECO:0000313" key="11">
    <source>
        <dbReference type="EMBL" id="PSR76663.1"/>
    </source>
</evidence>
<feature type="region of interest" description="Disordered" evidence="9">
    <location>
        <begin position="922"/>
        <end position="996"/>
    </location>
</feature>
<feature type="domain" description="WD repeat-containing protein 75 second beta-propeller" evidence="10">
    <location>
        <begin position="444"/>
        <end position="691"/>
    </location>
</feature>
<keyword evidence="12" id="KW-1185">Reference proteome</keyword>
<dbReference type="InterPro" id="IPR011047">
    <property type="entry name" value="Quinoprotein_ADH-like_sf"/>
</dbReference>
<evidence type="ECO:0000256" key="3">
    <source>
        <dbReference type="ARBA" id="ARBA00022552"/>
    </source>
</evidence>
<organism evidence="11 12">
    <name type="scientific">Hermanssonia centrifuga</name>
    <dbReference type="NCBI Taxonomy" id="98765"/>
    <lineage>
        <taxon>Eukaryota</taxon>
        <taxon>Fungi</taxon>
        <taxon>Dikarya</taxon>
        <taxon>Basidiomycota</taxon>
        <taxon>Agaricomycotina</taxon>
        <taxon>Agaricomycetes</taxon>
        <taxon>Polyporales</taxon>
        <taxon>Meruliaceae</taxon>
        <taxon>Hermanssonia</taxon>
    </lineage>
</organism>
<dbReference type="Pfam" id="PF23869">
    <property type="entry name" value="Beta-prop_WDR75_1st"/>
    <property type="match status" value="1"/>
</dbReference>
<dbReference type="OrthoDB" id="4096at2759"/>
<dbReference type="Proteomes" id="UP000186601">
    <property type="component" value="Unassembled WGS sequence"/>
</dbReference>
<keyword evidence="5" id="KW-0677">Repeat</keyword>
<dbReference type="InterPro" id="IPR053826">
    <property type="entry name" value="WDR75"/>
</dbReference>
<dbReference type="PROSITE" id="PS50082">
    <property type="entry name" value="WD_REPEATS_2"/>
    <property type="match status" value="2"/>
</dbReference>
<feature type="repeat" description="WD" evidence="8">
    <location>
        <begin position="125"/>
        <end position="167"/>
    </location>
</feature>
<keyword evidence="4 8" id="KW-0853">WD repeat</keyword>
<dbReference type="GO" id="GO:0032040">
    <property type="term" value="C:small-subunit processome"/>
    <property type="evidence" value="ECO:0007669"/>
    <property type="project" value="InterPro"/>
</dbReference>
<feature type="repeat" description="WD" evidence="8">
    <location>
        <begin position="331"/>
        <end position="372"/>
    </location>
</feature>
<keyword evidence="3" id="KW-0698">rRNA processing</keyword>
<feature type="region of interest" description="Disordered" evidence="9">
    <location>
        <begin position="14"/>
        <end position="49"/>
    </location>
</feature>
<dbReference type="PANTHER" id="PTHR44215:SF1">
    <property type="entry name" value="WD REPEAT-CONTAINING PROTEIN 75"/>
    <property type="match status" value="1"/>
</dbReference>
<evidence type="ECO:0000256" key="7">
    <source>
        <dbReference type="ARBA" id="ARBA00023242"/>
    </source>
</evidence>
<accession>A0A2R6NU09</accession>
<dbReference type="STRING" id="98765.A0A2R6NU09"/>
<dbReference type="SUPFAM" id="SSF50998">
    <property type="entry name" value="Quinoprotein alcohol dehydrogenase-like"/>
    <property type="match status" value="1"/>
</dbReference>
<protein>
    <recommendedName>
        <fullName evidence="10">WD repeat-containing protein 75 second beta-propeller domain-containing protein</fullName>
    </recommendedName>
</protein>
<feature type="compositionally biased region" description="Low complexity" evidence="9">
    <location>
        <begin position="922"/>
        <end position="933"/>
    </location>
</feature>
<gene>
    <name evidence="11" type="ORF">PHLCEN_2v8260</name>
</gene>
<feature type="compositionally biased region" description="Polar residues" evidence="9">
    <location>
        <begin position="934"/>
        <end position="951"/>
    </location>
</feature>
<dbReference type="InterPro" id="IPR057644">
    <property type="entry name" value="Beta-prop_WDR75_2nd"/>
</dbReference>
<dbReference type="GO" id="GO:0006364">
    <property type="term" value="P:rRNA processing"/>
    <property type="evidence" value="ECO:0007669"/>
    <property type="project" value="UniProtKB-KW"/>
</dbReference>
<comment type="caution">
    <text evidence="11">The sequence shown here is derived from an EMBL/GenBank/DDBJ whole genome shotgun (WGS) entry which is preliminary data.</text>
</comment>
<dbReference type="GO" id="GO:0003723">
    <property type="term" value="F:RNA binding"/>
    <property type="evidence" value="ECO:0007669"/>
    <property type="project" value="InterPro"/>
</dbReference>
<dbReference type="Pfam" id="PF23769">
    <property type="entry name" value="Beta-prop_WDR75_2nd"/>
    <property type="match status" value="1"/>
</dbReference>
<evidence type="ECO:0000259" key="10">
    <source>
        <dbReference type="Pfam" id="PF23769"/>
    </source>
</evidence>
<evidence type="ECO:0000313" key="12">
    <source>
        <dbReference type="Proteomes" id="UP000186601"/>
    </source>
</evidence>
<dbReference type="InterPro" id="IPR036322">
    <property type="entry name" value="WD40_repeat_dom_sf"/>
</dbReference>
<evidence type="ECO:0000256" key="6">
    <source>
        <dbReference type="ARBA" id="ARBA00023163"/>
    </source>
</evidence>
<evidence type="ECO:0000256" key="8">
    <source>
        <dbReference type="PROSITE-ProRule" id="PRU00221"/>
    </source>
</evidence>
<sequence length="996" mass="108498">MPVAVERIPAMGVSKGKSIAEPHLQPLPPVDTPQKTSRRQKHHREAGDSVQIQPVAGSSTTVNDPDWTWRSLTESSASRVPPILTKDGSYFLSATGPSIKIYSVSTCHVVSTLSIAGTASRPSNPTGYGEAITSMSLNPHNPFQLFTGSLDGCVRVWDFVDAILLQTIDVCYPILYLAAHANFKNEVCVAVSKKTRKLNHNRNPTAEENASVLRVSLTPTEATSKLPVQRTSDLLVVGRTRAPFGLAFSPSGSWLVVIGGHKSYVARTSNLKAGFTKFVSPDKLSCLAFHPTEEYFATGDSKGVVRLWYCLNDNIPSGVIGVEKKAPTTTLHWHAHAVSSIAFTANGAYLLSGGEEAVLVLWQLHSGKKEFVPRVGAAITNITVSNAQGRNEEYLVGLADASFIFVRSGTLKISKTIARVKLDPAISHDRPTSSVIPLAAHSITSSLILPSSHPSTLQTYSVLNSTLLSELEVSPSNRVSRREDKAAEPSRVTIARISENGQWMATVDSRESRDEFRGEVYLKIWWWDKKTSSWILNTRVDRPHGLKKVTAVSFRPRAKDSSLLRLATTGEDGNIKIWGIQSTTSKSGEGEAFWVTRSTIRFRSEIPSHVSWSLDGSLLAVTLGPHVVLYDPTTSIVLKTLTCPECPAPISTHFIGRSGRYLAVQGLQDIVLWDIITDNVRWHYQSATKINHVSSHHREDTFVVFEADSQTFRTRVSKFSPSSAVSLSTHCLPFQLLSIAACPPRWLQSSDPSSFAFVGVTNTWNTVVFGDQIHLVEKDEAQARGIGGAAPVTKQTLFQDLFGKSALNDITTWAPLPPSVHNQGSSWKGKEIEKIFDTAAYLLPPLGTLFDPLMDTFLTLRTSNESEGKEDENLEQADEDMDMNAEGSEVPIVVGNRLERIVDQHEMLAMIELFQVHGLQSPSLTSPSTIPPTNGYSKTSGKPNGASSHTATMAKANGATPRPQKVKVSADGPLTPSQPTNSPAVKAGQKRKKSLG</sequence>
<evidence type="ECO:0000256" key="9">
    <source>
        <dbReference type="SAM" id="MobiDB-lite"/>
    </source>
</evidence>
<reference evidence="11 12" key="1">
    <citation type="submission" date="2018-02" db="EMBL/GenBank/DDBJ databases">
        <title>Genome sequence of the basidiomycete white-rot fungus Phlebia centrifuga.</title>
        <authorList>
            <person name="Granchi Z."/>
            <person name="Peng M."/>
            <person name="de Vries R.P."/>
            <person name="Hilden K."/>
            <person name="Makela M.R."/>
            <person name="Grigoriev I."/>
            <person name="Riley R."/>
        </authorList>
    </citation>
    <scope>NUCLEOTIDE SEQUENCE [LARGE SCALE GENOMIC DNA]</scope>
    <source>
        <strain evidence="11 12">FBCC195</strain>
    </source>
</reference>
<dbReference type="Gene3D" id="2.130.10.10">
    <property type="entry name" value="YVTN repeat-like/Quinoprotein amine dehydrogenase"/>
    <property type="match status" value="3"/>
</dbReference>
<evidence type="ECO:0000256" key="4">
    <source>
        <dbReference type="ARBA" id="ARBA00022574"/>
    </source>
</evidence>